<keyword evidence="2" id="KW-1185">Reference proteome</keyword>
<organism evidence="1 2">
    <name type="scientific">Mugilogobius chulae</name>
    <name type="common">yellowstripe goby</name>
    <dbReference type="NCBI Taxonomy" id="88201"/>
    <lineage>
        <taxon>Eukaryota</taxon>
        <taxon>Metazoa</taxon>
        <taxon>Chordata</taxon>
        <taxon>Craniata</taxon>
        <taxon>Vertebrata</taxon>
        <taxon>Euteleostomi</taxon>
        <taxon>Actinopterygii</taxon>
        <taxon>Neopterygii</taxon>
        <taxon>Teleostei</taxon>
        <taxon>Neoteleostei</taxon>
        <taxon>Acanthomorphata</taxon>
        <taxon>Gobiaria</taxon>
        <taxon>Gobiiformes</taxon>
        <taxon>Gobioidei</taxon>
        <taxon>Gobiidae</taxon>
        <taxon>Gobionellinae</taxon>
        <taxon>Mugilogobius</taxon>
    </lineage>
</organism>
<reference evidence="2" key="1">
    <citation type="submission" date="2024-04" db="EMBL/GenBank/DDBJ databases">
        <title>Salinicola lusitanus LLJ914,a marine bacterium isolated from the Okinawa Trough.</title>
        <authorList>
            <person name="Li J."/>
        </authorList>
    </citation>
    <scope>NUCLEOTIDE SEQUENCE [LARGE SCALE GENOMIC DNA]</scope>
</reference>
<proteinExistence type="predicted"/>
<accession>A0AAW0P8B3</accession>
<evidence type="ECO:0000313" key="1">
    <source>
        <dbReference type="EMBL" id="KAK7919045.1"/>
    </source>
</evidence>
<sequence>MLSPDENPYIDIRIAKQTIYGITWNGSPLRKTRPKLVHDSFRKYDSPKKEMTYIGPGINSYSVENLLPVTKYEVCVALKNHPPREGQCVVFVTGNDVSEVEKRERLIHIIVLVCAMGWRFGRDVRLHHGDEAGLRGEVYGLCKRRRRHGTCRRWRDKAPLTVCRRKQ</sequence>
<evidence type="ECO:0000313" key="2">
    <source>
        <dbReference type="Proteomes" id="UP001460270"/>
    </source>
</evidence>
<dbReference type="Proteomes" id="UP001460270">
    <property type="component" value="Unassembled WGS sequence"/>
</dbReference>
<protein>
    <recommendedName>
        <fullName evidence="3">Fibronectin type-III domain-containing protein</fullName>
    </recommendedName>
</protein>
<dbReference type="EMBL" id="JBBPFD010000007">
    <property type="protein sequence ID" value="KAK7919045.1"/>
    <property type="molecule type" value="Genomic_DNA"/>
</dbReference>
<name>A0AAW0P8B3_9GOBI</name>
<gene>
    <name evidence="1" type="ORF">WMY93_010329</name>
</gene>
<evidence type="ECO:0008006" key="3">
    <source>
        <dbReference type="Google" id="ProtNLM"/>
    </source>
</evidence>
<dbReference type="AlphaFoldDB" id="A0AAW0P8B3"/>
<comment type="caution">
    <text evidence="1">The sequence shown here is derived from an EMBL/GenBank/DDBJ whole genome shotgun (WGS) entry which is preliminary data.</text>
</comment>